<feature type="domain" description="Glucose/Sorbosone dehydrogenase" evidence="1">
    <location>
        <begin position="56"/>
        <end position="357"/>
    </location>
</feature>
<dbReference type="SUPFAM" id="SSF50952">
    <property type="entry name" value="Soluble quinoprotein glucose dehydrogenase"/>
    <property type="match status" value="1"/>
</dbReference>
<comment type="caution">
    <text evidence="2">The sequence shown here is derived from an EMBL/GenBank/DDBJ whole genome shotgun (WGS) entry which is preliminary data.</text>
</comment>
<dbReference type="Gene3D" id="2.120.10.30">
    <property type="entry name" value="TolB, C-terminal domain"/>
    <property type="match status" value="1"/>
</dbReference>
<reference evidence="2 3" key="1">
    <citation type="journal article" date="2015" name="Nature">
        <title>rRNA introns, odd ribosomes, and small enigmatic genomes across a large radiation of phyla.</title>
        <authorList>
            <person name="Brown C.T."/>
            <person name="Hug L.A."/>
            <person name="Thomas B.C."/>
            <person name="Sharon I."/>
            <person name="Castelle C.J."/>
            <person name="Singh A."/>
            <person name="Wilkins M.J."/>
            <person name="Williams K.H."/>
            <person name="Banfield J.F."/>
        </authorList>
    </citation>
    <scope>NUCLEOTIDE SEQUENCE [LARGE SCALE GENOMIC DNA]</scope>
</reference>
<dbReference type="InterPro" id="IPR012938">
    <property type="entry name" value="Glc/Sorbosone_DH"/>
</dbReference>
<sequence length="377" mass="41693">MRKILLLGIIIFIVTGFVYIRSLNNQMPSFNSPQSSKPTQVVPADSFATTVIAENLDTPWGIAFLPDGSILITERPGRIRLIDVSGVLKPTPVVTLKEAKEIGEGGLLGITLHPNFSSNKYVYLYYTYAANDDQTLNRVVRMTFQDQRMENEQVIVDKIPGAFNHNGGRIKFGPDGFLYVTTGDAEEPSQAQDLNSLAGKILRVTDEGKPALGNPFKTKIYSYGHRNPQGLVWDKRNRLWATEHGRSGTKSGLDELNLVESGKNYGWPTIQGDEQKLGMEASRLNSGSDTWAPAGAAFVGESVFFGGLRGQALYEAIIQEDKIIIKEHFKKELGRIRDVVLGPDGYIYISTSNRDGRGKVNEGDDKILKINIQKLSD</sequence>
<dbReference type="STRING" id="1618446.UV61_C0002G0067"/>
<proteinExistence type="predicted"/>
<dbReference type="InterPro" id="IPR011041">
    <property type="entry name" value="Quinoprot_gluc/sorb_DH_b-prop"/>
</dbReference>
<organism evidence="2 3">
    <name type="scientific">Candidatus Gottesmanbacteria bacterium GW2011_GWB1_43_11</name>
    <dbReference type="NCBI Taxonomy" id="1618446"/>
    <lineage>
        <taxon>Bacteria</taxon>
        <taxon>Candidatus Gottesmaniibacteriota</taxon>
    </lineage>
</organism>
<dbReference type="Pfam" id="PF07995">
    <property type="entry name" value="GSDH"/>
    <property type="match status" value="1"/>
</dbReference>
<accession>A0A0G1EWE5</accession>
<evidence type="ECO:0000259" key="1">
    <source>
        <dbReference type="Pfam" id="PF07995"/>
    </source>
</evidence>
<dbReference type="AlphaFoldDB" id="A0A0G1EWE5"/>
<dbReference type="PANTHER" id="PTHR19328">
    <property type="entry name" value="HEDGEHOG-INTERACTING PROTEIN"/>
    <property type="match status" value="1"/>
</dbReference>
<protein>
    <submittedName>
        <fullName evidence="2">Quinoprotein glucose dehydrogenase</fullName>
    </submittedName>
</protein>
<evidence type="ECO:0000313" key="2">
    <source>
        <dbReference type="EMBL" id="KKS87346.1"/>
    </source>
</evidence>
<name>A0A0G1EWE5_9BACT</name>
<dbReference type="InterPro" id="IPR011042">
    <property type="entry name" value="6-blade_b-propeller_TolB-like"/>
</dbReference>
<gene>
    <name evidence="2" type="ORF">UV61_C0002G0067</name>
</gene>
<dbReference type="EMBL" id="LCFD01000002">
    <property type="protein sequence ID" value="KKS87346.1"/>
    <property type="molecule type" value="Genomic_DNA"/>
</dbReference>
<dbReference type="Proteomes" id="UP000034050">
    <property type="component" value="Unassembled WGS sequence"/>
</dbReference>
<dbReference type="PATRIC" id="fig|1618446.3.peg.190"/>
<dbReference type="PANTHER" id="PTHR19328:SF13">
    <property type="entry name" value="HIPL1 PROTEIN"/>
    <property type="match status" value="1"/>
</dbReference>
<evidence type="ECO:0000313" key="3">
    <source>
        <dbReference type="Proteomes" id="UP000034050"/>
    </source>
</evidence>